<accession>A0A6V7VV16</accession>
<sequence>MKEDFDPFISYIFLMFWEYILNLNMFGLGVQFSYRYLVLNRNMKLDYRHYLYMVSIALFVTLFFSLDLVLFIIPYSNGGIKHFDNFNKTWPFFQCKMETVNIYSILPIAFSEIFSYLIIIFVDLK</sequence>
<reference evidence="2 3" key="1">
    <citation type="submission" date="2020-08" db="EMBL/GenBank/DDBJ databases">
        <authorList>
            <person name="Koutsovoulos G."/>
            <person name="Danchin GJ E."/>
        </authorList>
    </citation>
    <scope>NUCLEOTIDE SEQUENCE [LARGE SCALE GENOMIC DNA]</scope>
</reference>
<evidence type="ECO:0000313" key="2">
    <source>
        <dbReference type="EMBL" id="CAD2178797.1"/>
    </source>
</evidence>
<keyword evidence="1" id="KW-0812">Transmembrane</keyword>
<keyword evidence="1" id="KW-1133">Transmembrane helix</keyword>
<dbReference type="EMBL" id="CAJEWN010000327">
    <property type="protein sequence ID" value="CAD2178797.1"/>
    <property type="molecule type" value="Genomic_DNA"/>
</dbReference>
<protein>
    <submittedName>
        <fullName evidence="2">Uncharacterized protein</fullName>
    </submittedName>
</protein>
<keyword evidence="1" id="KW-0472">Membrane</keyword>
<name>A0A6V7VV16_MELEN</name>
<proteinExistence type="predicted"/>
<feature type="transmembrane region" description="Helical" evidence="1">
    <location>
        <begin position="50"/>
        <end position="73"/>
    </location>
</feature>
<dbReference type="OrthoDB" id="5895596at2759"/>
<feature type="transmembrane region" description="Helical" evidence="1">
    <location>
        <begin position="12"/>
        <end position="38"/>
    </location>
</feature>
<dbReference type="Proteomes" id="UP000580250">
    <property type="component" value="Unassembled WGS sequence"/>
</dbReference>
<comment type="caution">
    <text evidence="2">The sequence shown here is derived from an EMBL/GenBank/DDBJ whole genome shotgun (WGS) entry which is preliminary data.</text>
</comment>
<organism evidence="2 3">
    <name type="scientific">Meloidogyne enterolobii</name>
    <name type="common">Root-knot nematode worm</name>
    <name type="synonym">Meloidogyne mayaguensis</name>
    <dbReference type="NCBI Taxonomy" id="390850"/>
    <lineage>
        <taxon>Eukaryota</taxon>
        <taxon>Metazoa</taxon>
        <taxon>Ecdysozoa</taxon>
        <taxon>Nematoda</taxon>
        <taxon>Chromadorea</taxon>
        <taxon>Rhabditida</taxon>
        <taxon>Tylenchina</taxon>
        <taxon>Tylenchomorpha</taxon>
        <taxon>Tylenchoidea</taxon>
        <taxon>Meloidogynidae</taxon>
        <taxon>Meloidogyninae</taxon>
        <taxon>Meloidogyne</taxon>
    </lineage>
</organism>
<dbReference type="AlphaFoldDB" id="A0A6V7VV16"/>
<evidence type="ECO:0000256" key="1">
    <source>
        <dbReference type="SAM" id="Phobius"/>
    </source>
</evidence>
<evidence type="ECO:0000313" key="3">
    <source>
        <dbReference type="Proteomes" id="UP000580250"/>
    </source>
</evidence>
<gene>
    <name evidence="2" type="ORF">MENT_LOCUS30752</name>
</gene>
<feature type="transmembrane region" description="Helical" evidence="1">
    <location>
        <begin position="100"/>
        <end position="122"/>
    </location>
</feature>